<feature type="region of interest" description="Disordered" evidence="2">
    <location>
        <begin position="506"/>
        <end position="639"/>
    </location>
</feature>
<feature type="compositionally biased region" description="Acidic residues" evidence="2">
    <location>
        <begin position="595"/>
        <end position="639"/>
    </location>
</feature>
<dbReference type="RefSeq" id="XP_026297478.1">
    <property type="nucleotide sequence ID" value="XM_026441693.1"/>
</dbReference>
<accession>A0A8B8H1L5</accession>
<evidence type="ECO:0000256" key="2">
    <source>
        <dbReference type="SAM" id="MobiDB-lite"/>
    </source>
</evidence>
<sequence length="639" mass="74814">MPPRMKPPKPSKEPVPPKRPREPSRPVARARKDVQYINLKTKLKLKGWLATPADWTRFDAWAKVKAKPKKLPELEPIVRVSKPLSQLKKRIKTLSKPRETIDMSVHCKLDLAISKAALQAVASKRTILLALPNIKLLDFGRIYYQVSPAALKYKATERILNLSKPRALFLPDECRPSKISLYEKRVLDQERLRKLALAKKLIDCPQQLTKDEIEELFTPHGIMRSALTYKVCFSPFDITPWMNFLALPSYKMIKGRKDPLAKTWKKQLIKKREERGKEALAEHRKKREEERRKERKRRPPEEEVTKPPPVVKKRRKEERPTEPKKKPEKEKQVRKERREKPKTRREERREARKRRKEEKVKKKEKKEEEKDKKDKKEKKKKEKKKEKEETEEEKAKRRKIEKNAWRFSPHPCKDDPFSIKKAALKGKSSPRTDNLSKPRIRICTALKAKPFDVKKAALSATPSGRVESLAKPKKPLSPVGKRTPRDKDKYGRPIFEMPVYGKVLPKTKPYKMGECPDDKEEKKPVVKKRPIDPIAYAPSVDPCIEPELAKKQKIERKRAEKISKKKKKKPKKKVKKEEDKKDKKDKEPKEKEREEAIEEETEPEEVTEEVTEGETTEEVTEGDTTEEVTEGETAEEEEV</sequence>
<gene>
    <name evidence="5" type="primary">LOC100577453</name>
</gene>
<accession>A0A7M7MKU6</accession>
<keyword evidence="4" id="KW-1185">Reference proteome</keyword>
<evidence type="ECO:0000313" key="3">
    <source>
        <dbReference type="EnsemblMetazoa" id="XP_026297478"/>
    </source>
</evidence>
<organism evidence="3">
    <name type="scientific">Apis mellifera</name>
    <name type="common">Honeybee</name>
    <dbReference type="NCBI Taxonomy" id="7460"/>
    <lineage>
        <taxon>Eukaryota</taxon>
        <taxon>Metazoa</taxon>
        <taxon>Ecdysozoa</taxon>
        <taxon>Arthropoda</taxon>
        <taxon>Hexapoda</taxon>
        <taxon>Insecta</taxon>
        <taxon>Pterygota</taxon>
        <taxon>Neoptera</taxon>
        <taxon>Endopterygota</taxon>
        <taxon>Hymenoptera</taxon>
        <taxon>Apocrita</taxon>
        <taxon>Aculeata</taxon>
        <taxon>Apoidea</taxon>
        <taxon>Anthophila</taxon>
        <taxon>Apidae</taxon>
        <taxon>Apis</taxon>
    </lineage>
</organism>
<dbReference type="PANTHER" id="PTHR15901:SF16">
    <property type="entry name" value="TESTICULAR HAPLOID EXPRESSED GENE PROTEIN"/>
    <property type="match status" value="1"/>
</dbReference>
<feature type="compositionally biased region" description="Basic and acidic residues" evidence="2">
    <location>
        <begin position="514"/>
        <end position="524"/>
    </location>
</feature>
<evidence type="ECO:0000256" key="1">
    <source>
        <dbReference type="ARBA" id="ARBA00022737"/>
    </source>
</evidence>
<reference evidence="5" key="2">
    <citation type="submission" date="2025-04" db="UniProtKB">
        <authorList>
            <consortium name="RefSeq"/>
        </authorList>
    </citation>
    <scope>IDENTIFICATION</scope>
    <source>
        <strain evidence="5">DH4</strain>
        <tissue evidence="5">Whole body</tissue>
    </source>
</reference>
<reference evidence="3" key="1">
    <citation type="submission" date="2021-01" db="UniProtKB">
        <authorList>
            <consortium name="EnsemblMetazoa"/>
        </authorList>
    </citation>
    <scope>IDENTIFICATION</scope>
    <source>
        <strain evidence="3">DH4</strain>
    </source>
</reference>
<dbReference type="EnsemblMetazoa" id="XM_026441693">
    <property type="protein sequence ID" value="XP_026297478"/>
    <property type="gene ID" value="LOC100577453"/>
</dbReference>
<feature type="compositionally biased region" description="Basic and acidic residues" evidence="2">
    <location>
        <begin position="357"/>
        <end position="374"/>
    </location>
</feature>
<dbReference type="Proteomes" id="UP000005203">
    <property type="component" value="Linkage group LG7"/>
</dbReference>
<evidence type="ECO:0000313" key="5">
    <source>
        <dbReference type="RefSeq" id="XP_026297478.1"/>
    </source>
</evidence>
<name>A0A7M7MKU6_APIME</name>
<dbReference type="InterPro" id="IPR042401">
    <property type="entry name" value="SPMAP2-like"/>
</dbReference>
<evidence type="ECO:0000313" key="4">
    <source>
        <dbReference type="Proteomes" id="UP000005203"/>
    </source>
</evidence>
<feature type="compositionally biased region" description="Basic and acidic residues" evidence="2">
    <location>
        <begin position="10"/>
        <end position="31"/>
    </location>
</feature>
<feature type="compositionally biased region" description="Basic and acidic residues" evidence="2">
    <location>
        <begin position="317"/>
        <end position="350"/>
    </location>
</feature>
<dbReference type="OrthoDB" id="25466at2759"/>
<dbReference type="Pfam" id="PF14912">
    <property type="entry name" value="THEG"/>
    <property type="match status" value="2"/>
</dbReference>
<feature type="region of interest" description="Disordered" evidence="2">
    <location>
        <begin position="459"/>
        <end position="494"/>
    </location>
</feature>
<feature type="compositionally biased region" description="Basic and acidic residues" evidence="2">
    <location>
        <begin position="547"/>
        <end position="562"/>
    </location>
</feature>
<feature type="region of interest" description="Disordered" evidence="2">
    <location>
        <begin position="1"/>
        <end position="31"/>
    </location>
</feature>
<dbReference type="GeneID" id="100577453"/>
<protein>
    <submittedName>
        <fullName evidence="5">RNA-binding protein 25</fullName>
    </submittedName>
</protein>
<feature type="compositionally biased region" description="Basic residues" evidence="2">
    <location>
        <begin position="563"/>
        <end position="574"/>
    </location>
</feature>
<dbReference type="KEGG" id="ame:100577453"/>
<dbReference type="PANTHER" id="PTHR15901">
    <property type="entry name" value="TESTICULAR HAPLOID EXPRESSED GENE PROTEIN"/>
    <property type="match status" value="1"/>
</dbReference>
<proteinExistence type="predicted"/>
<dbReference type="InterPro" id="IPR006623">
    <property type="entry name" value="THEG"/>
</dbReference>
<feature type="compositionally biased region" description="Basic and acidic residues" evidence="2">
    <location>
        <begin position="575"/>
        <end position="594"/>
    </location>
</feature>
<feature type="compositionally biased region" description="Basic residues" evidence="2">
    <location>
        <begin position="375"/>
        <end position="384"/>
    </location>
</feature>
<dbReference type="AlphaFoldDB" id="A0A7M7MKU6"/>
<dbReference type="SMART" id="SM00705">
    <property type="entry name" value="THEG"/>
    <property type="match status" value="5"/>
</dbReference>
<keyword evidence="1" id="KW-0677">Repeat</keyword>
<feature type="compositionally biased region" description="Basic and acidic residues" evidence="2">
    <location>
        <begin position="272"/>
        <end position="292"/>
    </location>
</feature>
<feature type="region of interest" description="Disordered" evidence="2">
    <location>
        <begin position="272"/>
        <end position="436"/>
    </location>
</feature>